<gene>
    <name evidence="9" type="ORF">ACFSKO_11190</name>
</gene>
<evidence type="ECO:0000256" key="5">
    <source>
        <dbReference type="ARBA" id="ARBA00022777"/>
    </source>
</evidence>
<keyword evidence="4" id="KW-0808">Transferase</keyword>
<accession>A0ABW5BKW1</accession>
<dbReference type="InterPro" id="IPR003594">
    <property type="entry name" value="HATPase_dom"/>
</dbReference>
<dbReference type="Pfam" id="PF02518">
    <property type="entry name" value="HATPase_c"/>
    <property type="match status" value="1"/>
</dbReference>
<name>A0ABW5BKW1_9PROT</name>
<protein>
    <recommendedName>
        <fullName evidence="2">histidine kinase</fullName>
        <ecNumber evidence="2">2.7.13.3</ecNumber>
    </recommendedName>
</protein>
<dbReference type="PANTHER" id="PTHR43711">
    <property type="entry name" value="TWO-COMPONENT HISTIDINE KINASE"/>
    <property type="match status" value="1"/>
</dbReference>
<feature type="domain" description="PAS" evidence="8">
    <location>
        <begin position="140"/>
        <end position="181"/>
    </location>
</feature>
<dbReference type="InterPro" id="IPR036097">
    <property type="entry name" value="HisK_dim/P_sf"/>
</dbReference>
<sequence>MPALDSLLPDQPLESTELVDALFSASGNYLVITDPITGLIVAISDAWLSTLEYSRDEVIGRTSEELNIWLHPNQRREMIQRIKTDKIVSRFHTCLRGKGGTLHDFSITIQSITISSKNYILFTGYDITEELKITNSVVTSRKMLIDALEAMSEGFVLYDQDGRLIICNSKFKQFYGYNDKDAHVGATAIELGRIDIARGTVLVKQDDHENYILRRDDMEKGPPKSTVVQLSDGRYLLLSDRVTDEGNIVSIQKDITDLKTTEIALVQAKDEADIANNTKSEFLAHMSHELRTPLNSILGFTQVMRDELLGDLGHPKYREYINDVHHSGEHLLNLINDVLDISKVEAGEFVLNEDVLDLKDTIAACLQIMRGKQDVAALDIVVESSDGNIYFRGDERIIRQIILNLLSNSVKFTKASGKITLSLSKTDTKEITLRISDTGCGIEEGDISQVLAPFGQARTNARTAHEGTGLGLSLSKMLTELHGGTLNITSEINVGTTITLSFPPERTVEASDIL</sequence>
<dbReference type="SUPFAM" id="SSF55874">
    <property type="entry name" value="ATPase domain of HSP90 chaperone/DNA topoisomerase II/histidine kinase"/>
    <property type="match status" value="1"/>
</dbReference>
<dbReference type="CDD" id="cd00130">
    <property type="entry name" value="PAS"/>
    <property type="match status" value="1"/>
</dbReference>
<dbReference type="SUPFAM" id="SSF55785">
    <property type="entry name" value="PYP-like sensor domain (PAS domain)"/>
    <property type="match status" value="2"/>
</dbReference>
<dbReference type="Gene3D" id="1.10.287.130">
    <property type="match status" value="1"/>
</dbReference>
<dbReference type="EMBL" id="JBHUII010000004">
    <property type="protein sequence ID" value="MFD2206184.1"/>
    <property type="molecule type" value="Genomic_DNA"/>
</dbReference>
<dbReference type="SMART" id="SM00091">
    <property type="entry name" value="PAS"/>
    <property type="match status" value="2"/>
</dbReference>
<evidence type="ECO:0000256" key="1">
    <source>
        <dbReference type="ARBA" id="ARBA00000085"/>
    </source>
</evidence>
<dbReference type="PROSITE" id="PS50109">
    <property type="entry name" value="HIS_KIN"/>
    <property type="match status" value="1"/>
</dbReference>
<dbReference type="CDD" id="cd00082">
    <property type="entry name" value="HisKA"/>
    <property type="match status" value="1"/>
</dbReference>
<dbReference type="InterPro" id="IPR004358">
    <property type="entry name" value="Sig_transdc_His_kin-like_C"/>
</dbReference>
<evidence type="ECO:0000259" key="8">
    <source>
        <dbReference type="PROSITE" id="PS50112"/>
    </source>
</evidence>
<dbReference type="Gene3D" id="3.30.565.10">
    <property type="entry name" value="Histidine kinase-like ATPase, C-terminal domain"/>
    <property type="match status" value="1"/>
</dbReference>
<dbReference type="GO" id="GO:0016301">
    <property type="term" value="F:kinase activity"/>
    <property type="evidence" value="ECO:0007669"/>
    <property type="project" value="UniProtKB-KW"/>
</dbReference>
<dbReference type="PROSITE" id="PS50112">
    <property type="entry name" value="PAS"/>
    <property type="match status" value="1"/>
</dbReference>
<dbReference type="SMART" id="SM00387">
    <property type="entry name" value="HATPase_c"/>
    <property type="match status" value="1"/>
</dbReference>
<reference evidence="10" key="1">
    <citation type="journal article" date="2019" name="Int. J. Syst. Evol. Microbiol.">
        <title>The Global Catalogue of Microorganisms (GCM) 10K type strain sequencing project: providing services to taxonomists for standard genome sequencing and annotation.</title>
        <authorList>
            <consortium name="The Broad Institute Genomics Platform"/>
            <consortium name="The Broad Institute Genome Sequencing Center for Infectious Disease"/>
            <person name="Wu L."/>
            <person name="Ma J."/>
        </authorList>
    </citation>
    <scope>NUCLEOTIDE SEQUENCE [LARGE SCALE GENOMIC DNA]</scope>
    <source>
        <strain evidence="10">CGMCC 4.7192</strain>
    </source>
</reference>
<feature type="domain" description="Histidine kinase" evidence="7">
    <location>
        <begin position="285"/>
        <end position="506"/>
    </location>
</feature>
<comment type="caution">
    <text evidence="9">The sequence shown here is derived from an EMBL/GenBank/DDBJ whole genome shotgun (WGS) entry which is preliminary data.</text>
</comment>
<evidence type="ECO:0000259" key="7">
    <source>
        <dbReference type="PROSITE" id="PS50109"/>
    </source>
</evidence>
<evidence type="ECO:0000256" key="2">
    <source>
        <dbReference type="ARBA" id="ARBA00012438"/>
    </source>
</evidence>
<dbReference type="InterPro" id="IPR036890">
    <property type="entry name" value="HATPase_C_sf"/>
</dbReference>
<dbReference type="Gene3D" id="3.30.450.20">
    <property type="entry name" value="PAS domain"/>
    <property type="match status" value="2"/>
</dbReference>
<keyword evidence="3" id="KW-0597">Phosphoprotein</keyword>
<dbReference type="Pfam" id="PF13426">
    <property type="entry name" value="PAS_9"/>
    <property type="match status" value="1"/>
</dbReference>
<comment type="catalytic activity">
    <reaction evidence="1">
        <text>ATP + protein L-histidine = ADP + protein N-phospho-L-histidine.</text>
        <dbReference type="EC" id="2.7.13.3"/>
    </reaction>
</comment>
<dbReference type="Proteomes" id="UP001597294">
    <property type="component" value="Unassembled WGS sequence"/>
</dbReference>
<dbReference type="InterPro" id="IPR000014">
    <property type="entry name" value="PAS"/>
</dbReference>
<proteinExistence type="predicted"/>
<dbReference type="InterPro" id="IPR035965">
    <property type="entry name" value="PAS-like_dom_sf"/>
</dbReference>
<dbReference type="NCBIfam" id="TIGR00229">
    <property type="entry name" value="sensory_box"/>
    <property type="match status" value="1"/>
</dbReference>
<keyword evidence="10" id="KW-1185">Reference proteome</keyword>
<dbReference type="InterPro" id="IPR050736">
    <property type="entry name" value="Sensor_HK_Regulatory"/>
</dbReference>
<dbReference type="PRINTS" id="PR00344">
    <property type="entry name" value="BCTRLSENSOR"/>
</dbReference>
<evidence type="ECO:0000313" key="9">
    <source>
        <dbReference type="EMBL" id="MFD2206184.1"/>
    </source>
</evidence>
<dbReference type="InterPro" id="IPR003661">
    <property type="entry name" value="HisK_dim/P_dom"/>
</dbReference>
<evidence type="ECO:0000313" key="10">
    <source>
        <dbReference type="Proteomes" id="UP001597294"/>
    </source>
</evidence>
<dbReference type="Pfam" id="PF12860">
    <property type="entry name" value="PAS_7"/>
    <property type="match status" value="1"/>
</dbReference>
<evidence type="ECO:0000256" key="4">
    <source>
        <dbReference type="ARBA" id="ARBA00022679"/>
    </source>
</evidence>
<evidence type="ECO:0000256" key="6">
    <source>
        <dbReference type="ARBA" id="ARBA00023012"/>
    </source>
</evidence>
<dbReference type="InterPro" id="IPR005467">
    <property type="entry name" value="His_kinase_dom"/>
</dbReference>
<dbReference type="SUPFAM" id="SSF47384">
    <property type="entry name" value="Homodimeric domain of signal transducing histidine kinase"/>
    <property type="match status" value="1"/>
</dbReference>
<keyword evidence="6" id="KW-0902">Two-component regulatory system</keyword>
<organism evidence="9 10">
    <name type="scientific">Kiloniella antarctica</name>
    <dbReference type="NCBI Taxonomy" id="1550907"/>
    <lineage>
        <taxon>Bacteria</taxon>
        <taxon>Pseudomonadati</taxon>
        <taxon>Pseudomonadota</taxon>
        <taxon>Alphaproteobacteria</taxon>
        <taxon>Rhodospirillales</taxon>
        <taxon>Kiloniellaceae</taxon>
        <taxon>Kiloniella</taxon>
    </lineage>
</organism>
<dbReference type="SMART" id="SM00388">
    <property type="entry name" value="HisKA"/>
    <property type="match status" value="1"/>
</dbReference>
<dbReference type="Pfam" id="PF00512">
    <property type="entry name" value="HisKA"/>
    <property type="match status" value="1"/>
</dbReference>
<dbReference type="RefSeq" id="WP_380251514.1">
    <property type="nucleotide sequence ID" value="NZ_JBHUII010000004.1"/>
</dbReference>
<dbReference type="EC" id="2.7.13.3" evidence="2"/>
<evidence type="ECO:0000256" key="3">
    <source>
        <dbReference type="ARBA" id="ARBA00022553"/>
    </source>
</evidence>
<keyword evidence="5 9" id="KW-0418">Kinase</keyword>
<dbReference type="PANTHER" id="PTHR43711:SF26">
    <property type="entry name" value="SENSOR HISTIDINE KINASE RCSC"/>
    <property type="match status" value="1"/>
</dbReference>